<evidence type="ECO:0000256" key="1">
    <source>
        <dbReference type="ARBA" id="ARBA00004141"/>
    </source>
</evidence>
<organism evidence="7 8">
    <name type="scientific">Candidatus Abzuiibacterium crystallinum</name>
    <dbReference type="NCBI Taxonomy" id="1974748"/>
    <lineage>
        <taxon>Bacteria</taxon>
        <taxon>Pseudomonadati</taxon>
        <taxon>Candidatus Omnitrophota</taxon>
        <taxon>Candidatus Abzuiibacterium</taxon>
    </lineage>
</organism>
<evidence type="ECO:0000256" key="2">
    <source>
        <dbReference type="ARBA" id="ARBA00010350"/>
    </source>
</evidence>
<protein>
    <recommendedName>
        <fullName evidence="9">BAX inhibitor (BI)-1/YccA family protein</fullName>
    </recommendedName>
</protein>
<comment type="similarity">
    <text evidence="2 6">Belongs to the BI1 family.</text>
</comment>
<proteinExistence type="inferred from homology"/>
<dbReference type="Proteomes" id="UP000230859">
    <property type="component" value="Unassembled WGS sequence"/>
</dbReference>
<evidence type="ECO:0000256" key="3">
    <source>
        <dbReference type="ARBA" id="ARBA00022692"/>
    </source>
</evidence>
<sequence>MSTPGPMEFGLSRAEESQRNFLSQVYLWMAMGLGLTGFVAWIMAGNPSVVVGLMRSPFLFMMLAIVQIGIVFWLSASIMNISVSTATMGFSIYATLNGVLFSSLFLVYTAGSIASTFFVTAGTFAAVSVYGYATKRDLTSIGSFCFMALIGIILASIVNWFLKSPMMYWLITYAGIAIFIGLTAYDTQQLKRIHESGSASGAILQKLSLLGALKLYLDFINLFIMLLRVMGRRR</sequence>
<dbReference type="GO" id="GO:0005886">
    <property type="term" value="C:plasma membrane"/>
    <property type="evidence" value="ECO:0007669"/>
    <property type="project" value="TreeGrafter"/>
</dbReference>
<feature type="transmembrane region" description="Helical" evidence="6">
    <location>
        <begin position="144"/>
        <end position="162"/>
    </location>
</feature>
<feature type="transmembrane region" description="Helical" evidence="6">
    <location>
        <begin position="113"/>
        <end position="132"/>
    </location>
</feature>
<dbReference type="InterPro" id="IPR006214">
    <property type="entry name" value="Bax_inhibitor_1-related"/>
</dbReference>
<name>A0A2H0LL03_9BACT</name>
<dbReference type="EMBL" id="PCVY01000076">
    <property type="protein sequence ID" value="PIQ85083.1"/>
    <property type="molecule type" value="Genomic_DNA"/>
</dbReference>
<feature type="transmembrane region" description="Helical" evidence="6">
    <location>
        <begin position="168"/>
        <end position="186"/>
    </location>
</feature>
<evidence type="ECO:0000256" key="6">
    <source>
        <dbReference type="RuleBase" id="RU004379"/>
    </source>
</evidence>
<evidence type="ECO:0000313" key="7">
    <source>
        <dbReference type="EMBL" id="PIQ85083.1"/>
    </source>
</evidence>
<reference evidence="7 8" key="1">
    <citation type="submission" date="2017-09" db="EMBL/GenBank/DDBJ databases">
        <title>Depth-based differentiation of microbial function through sediment-hosted aquifers and enrichment of novel symbionts in the deep terrestrial subsurface.</title>
        <authorList>
            <person name="Probst A.J."/>
            <person name="Ladd B."/>
            <person name="Jarett J.K."/>
            <person name="Geller-Mcgrath D.E."/>
            <person name="Sieber C.M."/>
            <person name="Emerson J.B."/>
            <person name="Anantharaman K."/>
            <person name="Thomas B.C."/>
            <person name="Malmstrom R."/>
            <person name="Stieglmeier M."/>
            <person name="Klingl A."/>
            <person name="Woyke T."/>
            <person name="Ryan C.M."/>
            <person name="Banfield J.F."/>
        </authorList>
    </citation>
    <scope>NUCLEOTIDE SEQUENCE [LARGE SCALE GENOMIC DNA]</scope>
    <source>
        <strain evidence="7">CG11_big_fil_rev_8_21_14_0_20_45_26</strain>
    </source>
</reference>
<keyword evidence="5 6" id="KW-0472">Membrane</keyword>
<dbReference type="AlphaFoldDB" id="A0A2H0LL03"/>
<feature type="transmembrane region" description="Helical" evidence="6">
    <location>
        <begin position="56"/>
        <end position="76"/>
    </location>
</feature>
<keyword evidence="3 6" id="KW-0812">Transmembrane</keyword>
<keyword evidence="4 6" id="KW-1133">Transmembrane helix</keyword>
<evidence type="ECO:0000313" key="8">
    <source>
        <dbReference type="Proteomes" id="UP000230859"/>
    </source>
</evidence>
<dbReference type="PANTHER" id="PTHR23291">
    <property type="entry name" value="BAX INHIBITOR-RELATED"/>
    <property type="match status" value="1"/>
</dbReference>
<evidence type="ECO:0008006" key="9">
    <source>
        <dbReference type="Google" id="ProtNLM"/>
    </source>
</evidence>
<evidence type="ECO:0000256" key="4">
    <source>
        <dbReference type="ARBA" id="ARBA00022989"/>
    </source>
</evidence>
<dbReference type="CDD" id="cd10432">
    <property type="entry name" value="BI-1-like_bacterial"/>
    <property type="match status" value="1"/>
</dbReference>
<evidence type="ECO:0000256" key="5">
    <source>
        <dbReference type="ARBA" id="ARBA00023136"/>
    </source>
</evidence>
<accession>A0A2H0LL03</accession>
<feature type="transmembrane region" description="Helical" evidence="6">
    <location>
        <begin position="21"/>
        <end position="44"/>
    </location>
</feature>
<dbReference type="Pfam" id="PF01027">
    <property type="entry name" value="Bax1-I"/>
    <property type="match status" value="1"/>
</dbReference>
<gene>
    <name evidence="7" type="ORF">COV74_10830</name>
</gene>
<comment type="caution">
    <text evidence="7">The sequence shown here is derived from an EMBL/GenBank/DDBJ whole genome shotgun (WGS) entry which is preliminary data.</text>
</comment>
<dbReference type="PANTHER" id="PTHR23291:SF50">
    <property type="entry name" value="PROTEIN LIFEGUARD 4"/>
    <property type="match status" value="1"/>
</dbReference>
<comment type="subcellular location">
    <subcellularLocation>
        <location evidence="1">Membrane</location>
        <topology evidence="1">Multi-pass membrane protein</topology>
    </subcellularLocation>
</comment>
<feature type="transmembrane region" description="Helical" evidence="6">
    <location>
        <begin position="88"/>
        <end position="107"/>
    </location>
</feature>